<dbReference type="InterPro" id="IPR036388">
    <property type="entry name" value="WH-like_DNA-bd_sf"/>
</dbReference>
<evidence type="ECO:0000259" key="2">
    <source>
        <dbReference type="SMART" id="SM00316"/>
    </source>
</evidence>
<dbReference type="InterPro" id="IPR048587">
    <property type="entry name" value="CvfB_S1_3rd"/>
</dbReference>
<dbReference type="InterPro" id="IPR014464">
    <property type="entry name" value="CvfB_fam"/>
</dbReference>
<dbReference type="SMART" id="SM00316">
    <property type="entry name" value="S1"/>
    <property type="match status" value="2"/>
</dbReference>
<keyword evidence="4" id="KW-1185">Reference proteome</keyword>
<dbReference type="PATRIC" id="fig|883113.3.peg.15"/>
<name>H3NGM6_9LACT</name>
<dbReference type="InterPro" id="IPR012340">
    <property type="entry name" value="NA-bd_OB-fold"/>
</dbReference>
<dbReference type="InterPro" id="IPR003029">
    <property type="entry name" value="S1_domain"/>
</dbReference>
<organism evidence="3 4">
    <name type="scientific">Facklamia languida CCUG 37842</name>
    <dbReference type="NCBI Taxonomy" id="883113"/>
    <lineage>
        <taxon>Bacteria</taxon>
        <taxon>Bacillati</taxon>
        <taxon>Bacillota</taxon>
        <taxon>Bacilli</taxon>
        <taxon>Lactobacillales</taxon>
        <taxon>Aerococcaceae</taxon>
        <taxon>Facklamia</taxon>
    </lineage>
</organism>
<evidence type="ECO:0000313" key="3">
    <source>
        <dbReference type="EMBL" id="EHR38305.1"/>
    </source>
</evidence>
<proteinExistence type="inferred from homology"/>
<dbReference type="SUPFAM" id="SSF50249">
    <property type="entry name" value="Nucleic acid-binding proteins"/>
    <property type="match status" value="1"/>
</dbReference>
<dbReference type="eggNOG" id="COG2996">
    <property type="taxonomic scope" value="Bacteria"/>
</dbReference>
<gene>
    <name evidence="3" type="ORF">HMPREF9708_00015</name>
</gene>
<dbReference type="Proteomes" id="UP000006190">
    <property type="component" value="Unassembled WGS sequence"/>
</dbReference>
<feature type="domain" description="S1 motif" evidence="2">
    <location>
        <begin position="3"/>
        <end position="65"/>
    </location>
</feature>
<dbReference type="PIRSF" id="PIRSF012524">
    <property type="entry name" value="YitL_S1"/>
    <property type="match status" value="1"/>
</dbReference>
<dbReference type="Pfam" id="PF13509">
    <property type="entry name" value="S1_2"/>
    <property type="match status" value="1"/>
</dbReference>
<dbReference type="HOGENOM" id="CLU_064885_0_0_9"/>
<dbReference type="AlphaFoldDB" id="H3NGM6"/>
<protein>
    <recommendedName>
        <fullName evidence="2">S1 motif domain-containing protein</fullName>
    </recommendedName>
</protein>
<sequence length="294" mass="33219">MDQYGSIVTAKVTDENQGHYFAQYQGKTYAINKQELAEDERLEIGEAIEGMIYEDKDKQAILQVNLPDIRPGYYGWGQVVAVRTDLGVFVDVGLINKEVVVSLDDLPDLKDHWPRKGDRLYLTYTIDRKNRFWGQLASQEDLVAITKPAPQRLMNQDVTATITHLKIEGVQLMTQEGFRAFIHESEWILAPRLGQKVAARVIKVHPDGSLNLSLKPRAHEAIEDDATMLLRLLSKSPQGFLPLHDKSDPETIKSQLGISKAQFKRAIGSLLKNRQIRQVKGEGVYLLNDTDDQA</sequence>
<comment type="caution">
    <text evidence="3">The sequence shown here is derived from an EMBL/GenBank/DDBJ whole genome shotgun (WGS) entry which is preliminary data.</text>
</comment>
<dbReference type="Gene3D" id="2.40.50.140">
    <property type="entry name" value="Nucleic acid-binding proteins"/>
    <property type="match status" value="2"/>
</dbReference>
<feature type="domain" description="S1 motif" evidence="2">
    <location>
        <begin position="153"/>
        <end position="215"/>
    </location>
</feature>
<dbReference type="EMBL" id="AGEG01000001">
    <property type="protein sequence ID" value="EHR38305.1"/>
    <property type="molecule type" value="Genomic_DNA"/>
</dbReference>
<dbReference type="InterPro" id="IPR048588">
    <property type="entry name" value="CvfB_S1_2nd"/>
</dbReference>
<dbReference type="Gene3D" id="1.10.10.10">
    <property type="entry name" value="Winged helix-like DNA-binding domain superfamily/Winged helix DNA-binding domain"/>
    <property type="match status" value="1"/>
</dbReference>
<dbReference type="InterPro" id="IPR039566">
    <property type="entry name" value="CvfB_S1_st"/>
</dbReference>
<dbReference type="InterPro" id="IPR040764">
    <property type="entry name" value="CvfB_WH"/>
</dbReference>
<dbReference type="Gene3D" id="2.40.50.330">
    <property type="match status" value="1"/>
</dbReference>
<evidence type="ECO:0000313" key="4">
    <source>
        <dbReference type="Proteomes" id="UP000006190"/>
    </source>
</evidence>
<dbReference type="Pfam" id="PF21191">
    <property type="entry name" value="CvfB_1st"/>
    <property type="match status" value="1"/>
</dbReference>
<dbReference type="Pfam" id="PF17783">
    <property type="entry name" value="WHD_CvfB"/>
    <property type="match status" value="1"/>
</dbReference>
<evidence type="ECO:0000256" key="1">
    <source>
        <dbReference type="PIRNR" id="PIRNR012524"/>
    </source>
</evidence>
<dbReference type="OrthoDB" id="9801597at2"/>
<dbReference type="GO" id="GO:0003676">
    <property type="term" value="F:nucleic acid binding"/>
    <property type="evidence" value="ECO:0007669"/>
    <property type="project" value="InterPro"/>
</dbReference>
<dbReference type="PANTHER" id="PTHR37296">
    <property type="entry name" value="CONSERVED VIRULENCE FACTOR B"/>
    <property type="match status" value="1"/>
</dbReference>
<dbReference type="Pfam" id="PF21543">
    <property type="entry name" value="CvfB_2nd"/>
    <property type="match status" value="1"/>
</dbReference>
<dbReference type="RefSeq" id="WP_006307851.1">
    <property type="nucleotide sequence ID" value="NZ_JH601133.1"/>
</dbReference>
<dbReference type="PANTHER" id="PTHR37296:SF1">
    <property type="entry name" value="CONSERVED VIRULENCE FACTOR B"/>
    <property type="match status" value="1"/>
</dbReference>
<reference evidence="3 4" key="1">
    <citation type="submission" date="2012-01" db="EMBL/GenBank/DDBJ databases">
        <title>The Genome Sequence of Facklamia languida CCUG 37842.</title>
        <authorList>
            <consortium name="The Broad Institute Genome Sequencing Platform"/>
            <person name="Earl A."/>
            <person name="Ward D."/>
            <person name="Feldgarden M."/>
            <person name="Gevers D."/>
            <person name="Huys G."/>
            <person name="Young S.K."/>
            <person name="Zeng Q."/>
            <person name="Gargeya S."/>
            <person name="Fitzgerald M."/>
            <person name="Haas B."/>
            <person name="Abouelleil A."/>
            <person name="Alvarado L."/>
            <person name="Arachchi H.M."/>
            <person name="Berlin A."/>
            <person name="Chapman S.B."/>
            <person name="Gearin G."/>
            <person name="Goldberg J."/>
            <person name="Griggs A."/>
            <person name="Gujja S."/>
            <person name="Hansen M."/>
            <person name="Heiman D."/>
            <person name="Howarth C."/>
            <person name="Larimer J."/>
            <person name="Lui A."/>
            <person name="MacDonald P.J.P."/>
            <person name="McCowen C."/>
            <person name="Montmayeur A."/>
            <person name="Murphy C."/>
            <person name="Neiman D."/>
            <person name="Pearson M."/>
            <person name="Priest M."/>
            <person name="Roberts A."/>
            <person name="Saif S."/>
            <person name="Shea T."/>
            <person name="Sisk P."/>
            <person name="Stolte C."/>
            <person name="Sykes S."/>
            <person name="Wortman J."/>
            <person name="Nusbaum C."/>
            <person name="Birren B."/>
        </authorList>
    </citation>
    <scope>NUCLEOTIDE SEQUENCE [LARGE SCALE GENOMIC DNA]</scope>
    <source>
        <strain evidence="3 4">CCUG 37842</strain>
    </source>
</reference>
<accession>H3NGM6</accession>
<dbReference type="STRING" id="883113.HMPREF9708_00015"/>
<comment type="similarity">
    <text evidence="1">Belongs to the CvfB family.</text>
</comment>